<accession>A0A6J0BMR7</accession>
<evidence type="ECO:0000256" key="12">
    <source>
        <dbReference type="ARBA" id="ARBA00023180"/>
    </source>
</evidence>
<evidence type="ECO:0000256" key="5">
    <source>
        <dbReference type="ARBA" id="ARBA00022692"/>
    </source>
</evidence>
<dbReference type="InParanoid" id="A0A6J0BMR7"/>
<feature type="domain" description="G-protein coupled receptors family 1 profile" evidence="17">
    <location>
        <begin position="421"/>
        <end position="676"/>
    </location>
</feature>
<keyword evidence="12" id="KW-0325">Glycoprotein</keyword>
<evidence type="ECO:0000313" key="19">
    <source>
        <dbReference type="RefSeq" id="XP_015515113.1"/>
    </source>
</evidence>
<keyword evidence="10" id="KW-1015">Disulfide bond</keyword>
<dbReference type="GO" id="GO:0007189">
    <property type="term" value="P:adenylate cyclase-activating G protein-coupled receptor signaling pathway"/>
    <property type="evidence" value="ECO:0007669"/>
    <property type="project" value="TreeGrafter"/>
</dbReference>
<evidence type="ECO:0000256" key="8">
    <source>
        <dbReference type="ARBA" id="ARBA00023040"/>
    </source>
</evidence>
<dbReference type="FunFam" id="1.20.1070.10:FF:000023">
    <property type="entry name" value="Relaxin family peptide receptor 1"/>
    <property type="match status" value="1"/>
</dbReference>
<dbReference type="CDD" id="cd15137">
    <property type="entry name" value="7tmA_Relaxin_R"/>
    <property type="match status" value="1"/>
</dbReference>
<dbReference type="GO" id="GO:0009755">
    <property type="term" value="P:hormone-mediated signaling pathway"/>
    <property type="evidence" value="ECO:0007669"/>
    <property type="project" value="TreeGrafter"/>
</dbReference>
<dbReference type="InterPro" id="IPR008112">
    <property type="entry name" value="Relaxin_rcpt"/>
</dbReference>
<evidence type="ECO:0000256" key="1">
    <source>
        <dbReference type="ARBA" id="ARBA00004651"/>
    </source>
</evidence>
<dbReference type="Proteomes" id="UP000829291">
    <property type="component" value="Chromosome 7"/>
</dbReference>
<feature type="transmembrane region" description="Helical" evidence="16">
    <location>
        <begin position="528"/>
        <end position="548"/>
    </location>
</feature>
<dbReference type="OrthoDB" id="6022531at2759"/>
<dbReference type="InterPro" id="IPR002172">
    <property type="entry name" value="LDrepeatLR_classA_rpt"/>
</dbReference>
<dbReference type="PANTHER" id="PTHR24372:SF80">
    <property type="entry name" value="FI21465P1-RELATED"/>
    <property type="match status" value="1"/>
</dbReference>
<feature type="transmembrane region" description="Helical" evidence="16">
    <location>
        <begin position="7"/>
        <end position="27"/>
    </location>
</feature>
<evidence type="ECO:0000313" key="18">
    <source>
        <dbReference type="Proteomes" id="UP000829291"/>
    </source>
</evidence>
<evidence type="ECO:0000256" key="3">
    <source>
        <dbReference type="ARBA" id="ARBA00022475"/>
    </source>
</evidence>
<feature type="transmembrane region" description="Helical" evidence="16">
    <location>
        <begin position="409"/>
        <end position="430"/>
    </location>
</feature>
<evidence type="ECO:0000256" key="4">
    <source>
        <dbReference type="ARBA" id="ARBA00022614"/>
    </source>
</evidence>
<dbReference type="PROSITE" id="PS00237">
    <property type="entry name" value="G_PROTEIN_RECEP_F1_1"/>
    <property type="match status" value="1"/>
</dbReference>
<dbReference type="GO" id="GO:0008528">
    <property type="term" value="F:G protein-coupled peptide receptor activity"/>
    <property type="evidence" value="ECO:0007669"/>
    <property type="project" value="TreeGrafter"/>
</dbReference>
<feature type="transmembrane region" description="Helical" evidence="16">
    <location>
        <begin position="658"/>
        <end position="678"/>
    </location>
</feature>
<dbReference type="Gene3D" id="4.10.400.10">
    <property type="entry name" value="Low-density Lipoprotein Receptor"/>
    <property type="match status" value="1"/>
</dbReference>
<gene>
    <name evidence="19" type="primary">LOC107220862</name>
</gene>
<dbReference type="Pfam" id="PF00001">
    <property type="entry name" value="7tm_1"/>
    <property type="match status" value="1"/>
</dbReference>
<evidence type="ECO:0000256" key="10">
    <source>
        <dbReference type="ARBA" id="ARBA00023157"/>
    </source>
</evidence>
<evidence type="ECO:0000256" key="6">
    <source>
        <dbReference type="ARBA" id="ARBA00022737"/>
    </source>
</evidence>
<feature type="transmembrane region" description="Helical" evidence="16">
    <location>
        <begin position="482"/>
        <end position="507"/>
    </location>
</feature>
<dbReference type="SUPFAM" id="SSF81321">
    <property type="entry name" value="Family A G protein-coupled receptor-like"/>
    <property type="match status" value="1"/>
</dbReference>
<dbReference type="SUPFAM" id="SSF52058">
    <property type="entry name" value="L domain-like"/>
    <property type="match status" value="1"/>
</dbReference>
<dbReference type="PROSITE" id="PS50068">
    <property type="entry name" value="LDLRA_2"/>
    <property type="match status" value="1"/>
</dbReference>
<comment type="caution">
    <text evidence="14">Lacks conserved residue(s) required for the propagation of feature annotation.</text>
</comment>
<evidence type="ECO:0000256" key="16">
    <source>
        <dbReference type="SAM" id="Phobius"/>
    </source>
</evidence>
<dbReference type="PANTHER" id="PTHR24372">
    <property type="entry name" value="GLYCOPROTEIN HORMONE RECEPTOR"/>
    <property type="match status" value="1"/>
</dbReference>
<evidence type="ECO:0000259" key="17">
    <source>
        <dbReference type="PROSITE" id="PS50262"/>
    </source>
</evidence>
<proteinExistence type="inferred from homology"/>
<feature type="transmembrane region" description="Helical" evidence="16">
    <location>
        <begin position="578"/>
        <end position="600"/>
    </location>
</feature>
<keyword evidence="9 16" id="KW-0472">Membrane</keyword>
<evidence type="ECO:0000256" key="13">
    <source>
        <dbReference type="ARBA" id="ARBA00023224"/>
    </source>
</evidence>
<dbReference type="KEGG" id="nlo:107220862"/>
<dbReference type="InterPro" id="IPR000276">
    <property type="entry name" value="GPCR_Rhodpsn"/>
</dbReference>
<comment type="similarity">
    <text evidence="2 15">Belongs to the G-protein coupled receptor 1 family.</text>
</comment>
<dbReference type="SMART" id="SM00369">
    <property type="entry name" value="LRR_TYP"/>
    <property type="match status" value="8"/>
</dbReference>
<dbReference type="PROSITE" id="PS50262">
    <property type="entry name" value="G_PROTEIN_RECEP_F1_2"/>
    <property type="match status" value="1"/>
</dbReference>
<organism evidence="19">
    <name type="scientific">Neodiprion lecontei</name>
    <name type="common">Redheaded pine sawfly</name>
    <dbReference type="NCBI Taxonomy" id="441921"/>
    <lineage>
        <taxon>Eukaryota</taxon>
        <taxon>Metazoa</taxon>
        <taxon>Ecdysozoa</taxon>
        <taxon>Arthropoda</taxon>
        <taxon>Hexapoda</taxon>
        <taxon>Insecta</taxon>
        <taxon>Pterygota</taxon>
        <taxon>Neoptera</taxon>
        <taxon>Endopterygota</taxon>
        <taxon>Hymenoptera</taxon>
        <taxon>Tenthredinoidea</taxon>
        <taxon>Diprionidae</taxon>
        <taxon>Diprioninae</taxon>
        <taxon>Neodiprion</taxon>
    </lineage>
</organism>
<dbReference type="FunCoup" id="A0A6J0BMR7">
    <property type="interactions" value="53"/>
</dbReference>
<dbReference type="PROSITE" id="PS01209">
    <property type="entry name" value="LDLRA_1"/>
    <property type="match status" value="1"/>
</dbReference>
<dbReference type="InterPro" id="IPR017452">
    <property type="entry name" value="GPCR_Rhodpsn_7TM"/>
</dbReference>
<keyword evidence="11 15" id="KW-0675">Receptor</keyword>
<dbReference type="SMART" id="SM00192">
    <property type="entry name" value="LDLa"/>
    <property type="match status" value="1"/>
</dbReference>
<dbReference type="InterPro" id="IPR003591">
    <property type="entry name" value="Leu-rich_rpt_typical-subtyp"/>
</dbReference>
<name>A0A6J0BMR7_NEOLC</name>
<evidence type="ECO:0000256" key="9">
    <source>
        <dbReference type="ARBA" id="ARBA00023136"/>
    </source>
</evidence>
<dbReference type="InterPro" id="IPR036055">
    <property type="entry name" value="LDL_receptor-like_sf"/>
</dbReference>
<keyword evidence="5 15" id="KW-0812">Transmembrane</keyword>
<dbReference type="PROSITE" id="PS51450">
    <property type="entry name" value="LRR"/>
    <property type="match status" value="1"/>
</dbReference>
<dbReference type="Gene3D" id="1.20.1070.10">
    <property type="entry name" value="Rhodopsin 7-helix transmembrane proteins"/>
    <property type="match status" value="1"/>
</dbReference>
<keyword evidence="8 15" id="KW-0297">G-protein coupled receptor</keyword>
<dbReference type="SUPFAM" id="SSF57424">
    <property type="entry name" value="LDL receptor-like module"/>
    <property type="match status" value="1"/>
</dbReference>
<keyword evidence="6" id="KW-0677">Repeat</keyword>
<dbReference type="RefSeq" id="XP_015515113.1">
    <property type="nucleotide sequence ID" value="XM_015659627.2"/>
</dbReference>
<evidence type="ECO:0000256" key="2">
    <source>
        <dbReference type="ARBA" id="ARBA00010663"/>
    </source>
</evidence>
<dbReference type="InterPro" id="IPR032675">
    <property type="entry name" value="LRR_dom_sf"/>
</dbReference>
<evidence type="ECO:0000256" key="11">
    <source>
        <dbReference type="ARBA" id="ARBA00023170"/>
    </source>
</evidence>
<sequence length="754" mass="85122">MKYKHIAKVGVSLISFLIILSGLMYYFSQDECPRGTFPCANSTVCIAQREWCDKVPNCPYGDDENEDECFDSNGSWDFFYSYAMSSGIELTCESFQPPKKCHRGRTACQVTCVGAGLTRIPENMTSNLTSIVLTNNSLSTIGKNALVSYGRLTTLLMDDDEIAQIEPGAFENQKNLVWLTLLNNKLTELRRGHFTGLESLKMLLVEGNRIEYADLTDFENQTSVGWIGLNRNNICSSCLKLPYMPRLKELYLEMNRIDEISEDLLSGLPGLTGLSLKNNEIRTIRKNAFKNQQNLVELNLAYNAIITLSPHLFLPLEKLRKLILGFNPIENLSIDVLNPLQDLRSLDLQEIEIDNMDKNVFSMLPNLSFVYFKKFHYCTTYAPQVQVCLPRSDGVSSLSDLLGKPLLRAAVWGISCVTCLGNALVLWGRLTARDENRVLSIMIRNLAVSDMLMGFYLLTIAAKDLQYRDVYNVMANDWMSSWGCTIVGALAMISSEVSVLILSFMSVERFVLIASPLKINRPLTARNAYSSMIVIWVVGVIVALIPIIHWRSSTRFYGANGMCFPLHIDNPFLVGWEYSAFVFLGMNFFGLVVIFYVYTGMFASIWRTRHATPLAVGDSEFALRFFLIVLTDAACWVPIIVLKIVAMTKYPVPPDLHAWVVIFILPVNSAVNPLLYTFTTPKFRERLAEGWFGRIRNIVSRRQSDTQISRSSSNKNVILVLSTDHKESIGTQGIRYSTPFNDEGCKKKLDNHSF</sequence>
<dbReference type="GO" id="GO:0005886">
    <property type="term" value="C:plasma membrane"/>
    <property type="evidence" value="ECO:0007669"/>
    <property type="project" value="UniProtKB-SubCell"/>
</dbReference>
<dbReference type="InterPro" id="IPR023415">
    <property type="entry name" value="LDLR_class-A_CS"/>
</dbReference>
<feature type="transmembrane region" description="Helical" evidence="16">
    <location>
        <begin position="621"/>
        <end position="646"/>
    </location>
</feature>
<comment type="subcellular location">
    <subcellularLocation>
        <location evidence="1">Cell membrane</location>
        <topology evidence="1">Multi-pass membrane protein</topology>
    </subcellularLocation>
</comment>
<feature type="transmembrane region" description="Helical" evidence="16">
    <location>
        <begin position="442"/>
        <end position="462"/>
    </location>
</feature>
<keyword evidence="7 16" id="KW-1133">Transmembrane helix</keyword>
<dbReference type="PRINTS" id="PR01739">
    <property type="entry name" value="RELAXINR"/>
</dbReference>
<keyword evidence="4" id="KW-0433">Leucine-rich repeat</keyword>
<keyword evidence="13 15" id="KW-0807">Transducer</keyword>
<evidence type="ECO:0000256" key="7">
    <source>
        <dbReference type="ARBA" id="ARBA00022989"/>
    </source>
</evidence>
<dbReference type="GeneID" id="107220862"/>
<evidence type="ECO:0000256" key="14">
    <source>
        <dbReference type="PROSITE-ProRule" id="PRU00124"/>
    </source>
</evidence>
<dbReference type="AlphaFoldDB" id="A0A6J0BMR7"/>
<dbReference type="PRINTS" id="PR00237">
    <property type="entry name" value="GPCRRHODOPSN"/>
</dbReference>
<evidence type="ECO:0000256" key="15">
    <source>
        <dbReference type="RuleBase" id="RU000688"/>
    </source>
</evidence>
<reference evidence="19" key="1">
    <citation type="submission" date="2025-08" db="UniProtKB">
        <authorList>
            <consortium name="RefSeq"/>
        </authorList>
    </citation>
    <scope>IDENTIFICATION</scope>
    <source>
        <tissue evidence="19">Thorax and Abdomen</tissue>
    </source>
</reference>
<dbReference type="Pfam" id="PF13855">
    <property type="entry name" value="LRR_8"/>
    <property type="match status" value="2"/>
</dbReference>
<protein>
    <submittedName>
        <fullName evidence="19">Relaxin receptor 1 isoform X1</fullName>
    </submittedName>
</protein>
<dbReference type="CTD" id="43098"/>
<keyword evidence="18" id="KW-1185">Reference proteome</keyword>
<keyword evidence="3" id="KW-1003">Cell membrane</keyword>
<dbReference type="InterPro" id="IPR001611">
    <property type="entry name" value="Leu-rich_rpt"/>
</dbReference>
<dbReference type="Gene3D" id="3.80.10.10">
    <property type="entry name" value="Ribonuclease Inhibitor"/>
    <property type="match status" value="2"/>
</dbReference>